<evidence type="ECO:0000256" key="1">
    <source>
        <dbReference type="SAM" id="MobiDB-lite"/>
    </source>
</evidence>
<proteinExistence type="predicted"/>
<name>A0A914RX03_PAREQ</name>
<feature type="region of interest" description="Disordered" evidence="1">
    <location>
        <begin position="1"/>
        <end position="47"/>
    </location>
</feature>
<protein>
    <submittedName>
        <fullName evidence="3">Uncharacterized protein</fullName>
    </submittedName>
</protein>
<evidence type="ECO:0000313" key="3">
    <source>
        <dbReference type="WBParaSite" id="PEQ_0000939401-mRNA-1"/>
    </source>
</evidence>
<evidence type="ECO:0000313" key="2">
    <source>
        <dbReference type="Proteomes" id="UP000887564"/>
    </source>
</evidence>
<accession>A0A914RX03</accession>
<dbReference type="AlphaFoldDB" id="A0A914RX03"/>
<dbReference type="WBParaSite" id="PEQ_0000939401-mRNA-1">
    <property type="protein sequence ID" value="PEQ_0000939401-mRNA-1"/>
    <property type="gene ID" value="PEQ_0000939401"/>
</dbReference>
<reference evidence="3" key="1">
    <citation type="submission" date="2022-11" db="UniProtKB">
        <authorList>
            <consortium name="WormBaseParasite"/>
        </authorList>
    </citation>
    <scope>IDENTIFICATION</scope>
</reference>
<organism evidence="2 3">
    <name type="scientific">Parascaris equorum</name>
    <name type="common">Equine roundworm</name>
    <dbReference type="NCBI Taxonomy" id="6256"/>
    <lineage>
        <taxon>Eukaryota</taxon>
        <taxon>Metazoa</taxon>
        <taxon>Ecdysozoa</taxon>
        <taxon>Nematoda</taxon>
        <taxon>Chromadorea</taxon>
        <taxon>Rhabditida</taxon>
        <taxon>Spirurina</taxon>
        <taxon>Ascaridomorpha</taxon>
        <taxon>Ascaridoidea</taxon>
        <taxon>Ascarididae</taxon>
        <taxon>Parascaris</taxon>
    </lineage>
</organism>
<feature type="compositionally biased region" description="Basic and acidic residues" evidence="1">
    <location>
        <begin position="33"/>
        <end position="47"/>
    </location>
</feature>
<sequence length="47" mass="5377">MNIDGGYARGVFPGTDPFRMHSKRLSSYGSDDEQQRKQEGKEETDVR</sequence>
<dbReference type="Proteomes" id="UP000887564">
    <property type="component" value="Unplaced"/>
</dbReference>
<keyword evidence="2" id="KW-1185">Reference proteome</keyword>